<keyword evidence="2" id="KW-1185">Reference proteome</keyword>
<dbReference type="AlphaFoldDB" id="A0A0N4TK46"/>
<protein>
    <submittedName>
        <fullName evidence="1 3">Uncharacterized protein</fullName>
    </submittedName>
</protein>
<evidence type="ECO:0000313" key="2">
    <source>
        <dbReference type="Proteomes" id="UP000278627"/>
    </source>
</evidence>
<dbReference type="STRING" id="6280.A0A0N4TK46"/>
<organism evidence="3">
    <name type="scientific">Brugia pahangi</name>
    <name type="common">Filarial nematode worm</name>
    <dbReference type="NCBI Taxonomy" id="6280"/>
    <lineage>
        <taxon>Eukaryota</taxon>
        <taxon>Metazoa</taxon>
        <taxon>Ecdysozoa</taxon>
        <taxon>Nematoda</taxon>
        <taxon>Chromadorea</taxon>
        <taxon>Rhabditida</taxon>
        <taxon>Spirurina</taxon>
        <taxon>Spiruromorpha</taxon>
        <taxon>Filarioidea</taxon>
        <taxon>Onchocercidae</taxon>
        <taxon>Brugia</taxon>
    </lineage>
</organism>
<proteinExistence type="predicted"/>
<reference evidence="3" key="1">
    <citation type="submission" date="2017-02" db="UniProtKB">
        <authorList>
            <consortium name="WormBaseParasite"/>
        </authorList>
    </citation>
    <scope>IDENTIFICATION</scope>
</reference>
<gene>
    <name evidence="1" type="ORF">BPAG_LOCUS8657</name>
</gene>
<name>A0A0N4TK46_BRUPA</name>
<reference evidence="1 2" key="2">
    <citation type="submission" date="2018-11" db="EMBL/GenBank/DDBJ databases">
        <authorList>
            <consortium name="Pathogen Informatics"/>
        </authorList>
    </citation>
    <scope>NUCLEOTIDE SEQUENCE [LARGE SCALE GENOMIC DNA]</scope>
</reference>
<dbReference type="EMBL" id="UZAD01013138">
    <property type="protein sequence ID" value="VDN89843.1"/>
    <property type="molecule type" value="Genomic_DNA"/>
</dbReference>
<sequence>MLPLIRLIVLKSESFAENLINLPSLNKEVTINNTIYRNNNSNEGVVFANPYQYGWTILEKTFCTVLYPNLTVIIVIHSAADHFKQRILLRQMYGQRFYKQVRYSIYYF</sequence>
<dbReference type="WBParaSite" id="BPAG_0000869501-mRNA-1">
    <property type="protein sequence ID" value="BPAG_0000869501-mRNA-1"/>
    <property type="gene ID" value="BPAG_0000869501"/>
</dbReference>
<evidence type="ECO:0000313" key="3">
    <source>
        <dbReference type="WBParaSite" id="BPAG_0000869501-mRNA-1"/>
    </source>
</evidence>
<accession>A0A0N4TK46</accession>
<evidence type="ECO:0000313" key="1">
    <source>
        <dbReference type="EMBL" id="VDN89843.1"/>
    </source>
</evidence>
<dbReference type="Proteomes" id="UP000278627">
    <property type="component" value="Unassembled WGS sequence"/>
</dbReference>